<dbReference type="OrthoDB" id="3560418at2759"/>
<evidence type="ECO:0000256" key="1">
    <source>
        <dbReference type="SAM" id="Coils"/>
    </source>
</evidence>
<feature type="region of interest" description="Disordered" evidence="2">
    <location>
        <begin position="140"/>
        <end position="161"/>
    </location>
</feature>
<dbReference type="Proteomes" id="UP000887226">
    <property type="component" value="Unassembled WGS sequence"/>
</dbReference>
<evidence type="ECO:0000256" key="2">
    <source>
        <dbReference type="SAM" id="MobiDB-lite"/>
    </source>
</evidence>
<name>A0A9P8CBK4_9HELO</name>
<organism evidence="3 4">
    <name type="scientific">Calycina marina</name>
    <dbReference type="NCBI Taxonomy" id="1763456"/>
    <lineage>
        <taxon>Eukaryota</taxon>
        <taxon>Fungi</taxon>
        <taxon>Dikarya</taxon>
        <taxon>Ascomycota</taxon>
        <taxon>Pezizomycotina</taxon>
        <taxon>Leotiomycetes</taxon>
        <taxon>Helotiales</taxon>
        <taxon>Pezizellaceae</taxon>
        <taxon>Calycina</taxon>
    </lineage>
</organism>
<feature type="non-terminal residue" evidence="3">
    <location>
        <position position="357"/>
    </location>
</feature>
<gene>
    <name evidence="3" type="ORF">BJ878DRAFT_558988</name>
</gene>
<accession>A0A9P8CBK4</accession>
<proteinExistence type="predicted"/>
<evidence type="ECO:0008006" key="5">
    <source>
        <dbReference type="Google" id="ProtNLM"/>
    </source>
</evidence>
<feature type="coiled-coil region" evidence="1">
    <location>
        <begin position="193"/>
        <end position="223"/>
    </location>
</feature>
<keyword evidence="4" id="KW-1185">Reference proteome</keyword>
<evidence type="ECO:0000313" key="3">
    <source>
        <dbReference type="EMBL" id="KAG9241063.1"/>
    </source>
</evidence>
<dbReference type="InterPro" id="IPR022698">
    <property type="entry name" value="OrsD"/>
</dbReference>
<evidence type="ECO:0000313" key="4">
    <source>
        <dbReference type="Proteomes" id="UP000887226"/>
    </source>
</evidence>
<dbReference type="AlphaFoldDB" id="A0A9P8CBK4"/>
<reference evidence="3" key="1">
    <citation type="journal article" date="2021" name="IMA Fungus">
        <title>Genomic characterization of three marine fungi, including Emericellopsis atlantica sp. nov. with signatures of a generalist lifestyle and marine biomass degradation.</title>
        <authorList>
            <person name="Hagestad O.C."/>
            <person name="Hou L."/>
            <person name="Andersen J.H."/>
            <person name="Hansen E.H."/>
            <person name="Altermark B."/>
            <person name="Li C."/>
            <person name="Kuhnert E."/>
            <person name="Cox R.J."/>
            <person name="Crous P.W."/>
            <person name="Spatafora J.W."/>
            <person name="Lail K."/>
            <person name="Amirebrahimi M."/>
            <person name="Lipzen A."/>
            <person name="Pangilinan J."/>
            <person name="Andreopoulos W."/>
            <person name="Hayes R.D."/>
            <person name="Ng V."/>
            <person name="Grigoriev I.V."/>
            <person name="Jackson S.A."/>
            <person name="Sutton T.D.S."/>
            <person name="Dobson A.D.W."/>
            <person name="Rama T."/>
        </authorList>
    </citation>
    <scope>NUCLEOTIDE SEQUENCE</scope>
    <source>
        <strain evidence="3">TRa3180A</strain>
    </source>
</reference>
<dbReference type="Pfam" id="PF12013">
    <property type="entry name" value="OrsD"/>
    <property type="match status" value="1"/>
</dbReference>
<dbReference type="EMBL" id="MU254277">
    <property type="protein sequence ID" value="KAG9241063.1"/>
    <property type="molecule type" value="Genomic_DNA"/>
</dbReference>
<keyword evidence="1" id="KW-0175">Coiled coil</keyword>
<sequence>MLRQLQLVSNKVDPKPVTMDRFIHLSDFRVIVCKECKYAVLPGHIDTHFAGKPHYLEVKERRRIADKVADQVNGLIMNEEALRRWDFQFPAPTSPPIEWLAKPIKGALQCMIETDGHICGYICNTVGRIREHCIEEHQWKSNNKGGRRKKHTSQQSSTTPWRTGVSCQRFFVQGPKSGYFEVQAIDPQRIPSRAEIRSRIDQFKAAKQEMEAVFRAAERKEREQIKELDEAREPNPWLRRVKWVAHLAPINREILESYVEPVGNDEPELQVLCKVFDWMIQDSQYTAVQEVVGQEALFEVNKKEVDKETSMPFDSWMDITTIRSYTWTMRQILCYIFRAEDEEAENRPAYTLTDSQQ</sequence>
<protein>
    <recommendedName>
        <fullName evidence="5">C2H2-type domain-containing protein</fullName>
    </recommendedName>
</protein>
<comment type="caution">
    <text evidence="3">The sequence shown here is derived from an EMBL/GenBank/DDBJ whole genome shotgun (WGS) entry which is preliminary data.</text>
</comment>